<dbReference type="RefSeq" id="WP_155704298.1">
    <property type="nucleotide sequence ID" value="NZ_CP034235.1"/>
</dbReference>
<proteinExistence type="predicted"/>
<sequence>MSYSHYGEIGDLWKHIPLCSFLSVEYVTKYIESNAAFPLYRLNHTAERNYGIFTLLAKSDLIEFKELKDTPYLNTLIPIQESIHKLTHYLGSSGLAMKLLGTDVSYVFCDIESKALEETKKYADLHNTLSVETIQGDSIDNLWDFIEKENQSTFLHIDPYRIFDLNESGRSYFDIFVKSMTHGVKTMLWYGYETKLEQKEIYEKMVQVFEQNKVNLQEHRLNGIEIEIESIGEAITTVNPGVPGCGVLIANLSIESIVALQQTSDILVSAYKNVNYLSSSGSLNKRVTFKN</sequence>
<evidence type="ECO:0000313" key="2">
    <source>
        <dbReference type="Proteomes" id="UP000426246"/>
    </source>
</evidence>
<dbReference type="GO" id="GO:0032259">
    <property type="term" value="P:methylation"/>
    <property type="evidence" value="ECO:0007669"/>
    <property type="project" value="UniProtKB-KW"/>
</dbReference>
<keyword evidence="1" id="KW-0489">Methyltransferase</keyword>
<dbReference type="OrthoDB" id="1026497at2"/>
<keyword evidence="1" id="KW-0808">Transferase</keyword>
<dbReference type="GO" id="GO:0008168">
    <property type="term" value="F:methyltransferase activity"/>
    <property type="evidence" value="ECO:0007669"/>
    <property type="project" value="UniProtKB-KW"/>
</dbReference>
<dbReference type="InterPro" id="IPR029063">
    <property type="entry name" value="SAM-dependent_MTases_sf"/>
</dbReference>
<dbReference type="Gene3D" id="3.40.50.150">
    <property type="entry name" value="Vaccinia Virus protein VP39"/>
    <property type="match status" value="1"/>
</dbReference>
<gene>
    <name evidence="1" type="primary">rlmJ</name>
    <name evidence="1" type="ORF">EHS13_32090</name>
</gene>
<organism evidence="1 2">
    <name type="scientific">Paenibacillus psychroresistens</name>
    <dbReference type="NCBI Taxonomy" id="1778678"/>
    <lineage>
        <taxon>Bacteria</taxon>
        <taxon>Bacillati</taxon>
        <taxon>Bacillota</taxon>
        <taxon>Bacilli</taxon>
        <taxon>Bacillales</taxon>
        <taxon>Paenibacillaceae</taxon>
        <taxon>Paenibacillus</taxon>
    </lineage>
</organism>
<name>A0A6B8RTE8_9BACL</name>
<accession>A0A6B8RTE8</accession>
<dbReference type="AlphaFoldDB" id="A0A6B8RTE8"/>
<dbReference type="KEGG" id="ppsc:EHS13_32090"/>
<evidence type="ECO:0000313" key="1">
    <source>
        <dbReference type="EMBL" id="QGQ99189.1"/>
    </source>
</evidence>
<keyword evidence="2" id="KW-1185">Reference proteome</keyword>
<protein>
    <submittedName>
        <fullName evidence="1">23S rRNA (Adenine(2030)-N(6))-methyltransferase RlmJ</fullName>
    </submittedName>
</protein>
<reference evidence="2" key="1">
    <citation type="submission" date="2018-11" db="EMBL/GenBank/DDBJ databases">
        <title>Complete genome sequence of Paenibacillus sp. ML311-T8.</title>
        <authorList>
            <person name="Nam Y.-D."/>
            <person name="Kang J."/>
            <person name="Chung W.-H."/>
            <person name="Park Y.S."/>
        </authorList>
    </citation>
    <scope>NUCLEOTIDE SEQUENCE [LARGE SCALE GENOMIC DNA]</scope>
    <source>
        <strain evidence="2">ML311-T8</strain>
    </source>
</reference>
<dbReference type="EMBL" id="CP034235">
    <property type="protein sequence ID" value="QGQ99189.1"/>
    <property type="molecule type" value="Genomic_DNA"/>
</dbReference>
<dbReference type="Proteomes" id="UP000426246">
    <property type="component" value="Chromosome"/>
</dbReference>
<dbReference type="SUPFAM" id="SSF53335">
    <property type="entry name" value="S-adenosyl-L-methionine-dependent methyltransferases"/>
    <property type="match status" value="1"/>
</dbReference>